<keyword evidence="16" id="KW-1185">Reference proteome</keyword>
<evidence type="ECO:0000259" key="14">
    <source>
        <dbReference type="PROSITE" id="PS50011"/>
    </source>
</evidence>
<dbReference type="SUPFAM" id="SSF56112">
    <property type="entry name" value="Protein kinase-like (PK-like)"/>
    <property type="match status" value="1"/>
</dbReference>
<dbReference type="InterPro" id="IPR000719">
    <property type="entry name" value="Prot_kinase_dom"/>
</dbReference>
<dbReference type="Proteomes" id="UP000008983">
    <property type="component" value="Unassembled WGS sequence"/>
</dbReference>
<dbReference type="InParanoid" id="G0QPG2"/>
<keyword evidence="15" id="KW-0560">Oxidoreductase</keyword>
<feature type="transmembrane region" description="Helical" evidence="13">
    <location>
        <begin position="442"/>
        <end position="466"/>
    </location>
</feature>
<dbReference type="EMBL" id="GL983556">
    <property type="protein sequence ID" value="EGR32889.1"/>
    <property type="molecule type" value="Genomic_DNA"/>
</dbReference>
<keyword evidence="6 11" id="KW-0547">Nucleotide-binding</keyword>
<dbReference type="InterPro" id="IPR008271">
    <property type="entry name" value="Ser/Thr_kinase_AS"/>
</dbReference>
<evidence type="ECO:0000313" key="16">
    <source>
        <dbReference type="Proteomes" id="UP000008983"/>
    </source>
</evidence>
<evidence type="ECO:0000256" key="4">
    <source>
        <dbReference type="ARBA" id="ARBA00022553"/>
    </source>
</evidence>
<keyword evidence="8 11" id="KW-0067">ATP-binding</keyword>
<dbReference type="FunFam" id="3.30.200.20:FF:000524">
    <property type="entry name" value="Non-specific serine/threonine protein kinase"/>
    <property type="match status" value="1"/>
</dbReference>
<comment type="catalytic activity">
    <reaction evidence="9">
        <text>L-threonyl-[protein] + ATP = O-phospho-L-threonyl-[protein] + ADP + H(+)</text>
        <dbReference type="Rhea" id="RHEA:46608"/>
        <dbReference type="Rhea" id="RHEA-COMP:11060"/>
        <dbReference type="Rhea" id="RHEA-COMP:11605"/>
        <dbReference type="ChEBI" id="CHEBI:15378"/>
        <dbReference type="ChEBI" id="CHEBI:30013"/>
        <dbReference type="ChEBI" id="CHEBI:30616"/>
        <dbReference type="ChEBI" id="CHEBI:61977"/>
        <dbReference type="ChEBI" id="CHEBI:456216"/>
        <dbReference type="EC" id="2.7.11.1"/>
    </reaction>
</comment>
<feature type="binding site" evidence="11">
    <location>
        <position position="85"/>
    </location>
    <ligand>
        <name>ATP</name>
        <dbReference type="ChEBI" id="CHEBI:30616"/>
    </ligand>
</feature>
<reference evidence="15 16" key="1">
    <citation type="submission" date="2011-07" db="EMBL/GenBank/DDBJ databases">
        <authorList>
            <person name="Coyne R."/>
            <person name="Brami D."/>
            <person name="Johnson J."/>
            <person name="Hostetler J."/>
            <person name="Hannick L."/>
            <person name="Clark T."/>
            <person name="Cassidy-Hanley D."/>
            <person name="Inman J."/>
        </authorList>
    </citation>
    <scope>NUCLEOTIDE SEQUENCE [LARGE SCALE GENOMIC DNA]</scope>
    <source>
        <strain evidence="15 16">G5</strain>
    </source>
</reference>
<sequence>MGQICKNICNFENRIDQNQILVYSNLDILSPLIQSPFQNQQILKKQISISDFQKINHLGQGEFGNVILVKKKSNNKIYAMKIILKNKIISRNLIGKMTCEQKVLKDNQSPFLIKLEYSFQTETKLYLVMEYCKGGDLYSLLRKYSRFPIKIAKYISAEILLGLEYLHKEMKVIYRDLKPENILLTEKGHIKIADFGLGKQLKTQDELTYTFIGTQEYIAPEIIKNQMEKNQIGYNYKCDIWAFGILLYELINGKPPFTHPMRNWKPIMNLILENELQFSKYFDISSKNLVCKLLNTDPLQRPNWDQIKQDDFYKDIDWQMIKKKKYDSLLQQFVQQKNDKESNSEPSAIIESFHYIGKKKKFEGFTYDKVESICEDLRESNEYVQKKSGINIQNSNNKQINFSCIFFQQFLYIQCICIFQYIYQNILFWYQYYFIYIQEINLILIFFLLQSYQFCIFSLFSFYFIIDILKK</sequence>
<dbReference type="STRING" id="857967.G0QPG2"/>
<dbReference type="PROSITE" id="PS50011">
    <property type="entry name" value="PROTEIN_KINASE_DOM"/>
    <property type="match status" value="1"/>
</dbReference>
<dbReference type="AlphaFoldDB" id="G0QPG2"/>
<evidence type="ECO:0000256" key="3">
    <source>
        <dbReference type="ARBA" id="ARBA00022527"/>
    </source>
</evidence>
<evidence type="ECO:0000256" key="12">
    <source>
        <dbReference type="RuleBase" id="RU000304"/>
    </source>
</evidence>
<dbReference type="GO" id="GO:0106310">
    <property type="term" value="F:protein serine kinase activity"/>
    <property type="evidence" value="ECO:0007669"/>
    <property type="project" value="RHEA"/>
</dbReference>
<dbReference type="FunFam" id="1.10.510.10:FF:000024">
    <property type="entry name" value="Probable serine/threonine-protein kinase cot-1"/>
    <property type="match status" value="1"/>
</dbReference>
<feature type="transmembrane region" description="Helical" evidence="13">
    <location>
        <begin position="410"/>
        <end position="430"/>
    </location>
</feature>
<evidence type="ECO:0000256" key="1">
    <source>
        <dbReference type="ARBA" id="ARBA00009903"/>
    </source>
</evidence>
<dbReference type="RefSeq" id="XP_004036875.1">
    <property type="nucleotide sequence ID" value="XM_004036827.1"/>
</dbReference>
<evidence type="ECO:0000256" key="5">
    <source>
        <dbReference type="ARBA" id="ARBA00022679"/>
    </source>
</evidence>
<dbReference type="PANTHER" id="PTHR24351">
    <property type="entry name" value="RIBOSOMAL PROTEIN S6 KINASE"/>
    <property type="match status" value="1"/>
</dbReference>
<dbReference type="InterPro" id="IPR011009">
    <property type="entry name" value="Kinase-like_dom_sf"/>
</dbReference>
<accession>G0QPG2</accession>
<dbReference type="GO" id="GO:0007010">
    <property type="term" value="P:cytoskeleton organization"/>
    <property type="evidence" value="ECO:0007669"/>
    <property type="project" value="UniProtKB-ARBA"/>
</dbReference>
<dbReference type="PROSITE" id="PS00108">
    <property type="entry name" value="PROTEIN_KINASE_ST"/>
    <property type="match status" value="1"/>
</dbReference>
<keyword evidence="13" id="KW-1133">Transmembrane helix</keyword>
<keyword evidence="13" id="KW-0812">Transmembrane</keyword>
<evidence type="ECO:0000256" key="11">
    <source>
        <dbReference type="PROSITE-ProRule" id="PRU10141"/>
    </source>
</evidence>
<dbReference type="Gene3D" id="3.30.200.20">
    <property type="entry name" value="Phosphorylase Kinase, domain 1"/>
    <property type="match status" value="1"/>
</dbReference>
<dbReference type="InterPro" id="IPR017441">
    <property type="entry name" value="Protein_kinase_ATP_BS"/>
</dbReference>
<evidence type="ECO:0000256" key="2">
    <source>
        <dbReference type="ARBA" id="ARBA00012513"/>
    </source>
</evidence>
<dbReference type="GeneID" id="14909059"/>
<dbReference type="InterPro" id="IPR045270">
    <property type="entry name" value="STKc_AGC"/>
</dbReference>
<keyword evidence="3 12" id="KW-0723">Serine/threonine-protein kinase</keyword>
<dbReference type="EC" id="2.7.11.1" evidence="2"/>
<comment type="similarity">
    <text evidence="1">Belongs to the protein kinase superfamily. AGC Ser/Thr protein kinase family.</text>
</comment>
<comment type="catalytic activity">
    <reaction evidence="10">
        <text>L-seryl-[protein] + ATP = O-phospho-L-seryl-[protein] + ADP + H(+)</text>
        <dbReference type="Rhea" id="RHEA:17989"/>
        <dbReference type="Rhea" id="RHEA-COMP:9863"/>
        <dbReference type="Rhea" id="RHEA-COMP:11604"/>
        <dbReference type="ChEBI" id="CHEBI:15378"/>
        <dbReference type="ChEBI" id="CHEBI:29999"/>
        <dbReference type="ChEBI" id="CHEBI:30616"/>
        <dbReference type="ChEBI" id="CHEBI:83421"/>
        <dbReference type="ChEBI" id="CHEBI:456216"/>
        <dbReference type="EC" id="2.7.11.1"/>
    </reaction>
</comment>
<proteinExistence type="inferred from homology"/>
<gene>
    <name evidence="15" type="ORF">IMG5_067720</name>
</gene>
<feature type="domain" description="Protein kinase" evidence="14">
    <location>
        <begin position="52"/>
        <end position="313"/>
    </location>
</feature>
<dbReference type="GO" id="GO:0005524">
    <property type="term" value="F:ATP binding"/>
    <property type="evidence" value="ECO:0007669"/>
    <property type="project" value="UniProtKB-UniRule"/>
</dbReference>
<dbReference type="GO" id="GO:0016491">
    <property type="term" value="F:oxidoreductase activity"/>
    <property type="evidence" value="ECO:0007669"/>
    <property type="project" value="UniProtKB-KW"/>
</dbReference>
<keyword evidence="4" id="KW-0597">Phosphoprotein</keyword>
<dbReference type="Pfam" id="PF00069">
    <property type="entry name" value="Pkinase"/>
    <property type="match status" value="1"/>
</dbReference>
<evidence type="ECO:0000256" key="7">
    <source>
        <dbReference type="ARBA" id="ARBA00022777"/>
    </source>
</evidence>
<protein>
    <recommendedName>
        <fullName evidence="2">non-specific serine/threonine protein kinase</fullName>
        <ecNumber evidence="2">2.7.11.1</ecNumber>
    </recommendedName>
</protein>
<dbReference type="OrthoDB" id="10252354at2759"/>
<evidence type="ECO:0000256" key="10">
    <source>
        <dbReference type="ARBA" id="ARBA00048679"/>
    </source>
</evidence>
<keyword evidence="7 15" id="KW-0418">Kinase</keyword>
<dbReference type="CDD" id="cd05123">
    <property type="entry name" value="STKc_AGC"/>
    <property type="match status" value="1"/>
</dbReference>
<evidence type="ECO:0000256" key="13">
    <source>
        <dbReference type="SAM" id="Phobius"/>
    </source>
</evidence>
<keyword evidence="5 15" id="KW-0808">Transferase</keyword>
<dbReference type="GO" id="GO:0004674">
    <property type="term" value="F:protein serine/threonine kinase activity"/>
    <property type="evidence" value="ECO:0007669"/>
    <property type="project" value="UniProtKB-KW"/>
</dbReference>
<evidence type="ECO:0000256" key="9">
    <source>
        <dbReference type="ARBA" id="ARBA00047899"/>
    </source>
</evidence>
<dbReference type="SMART" id="SM00220">
    <property type="entry name" value="S_TKc"/>
    <property type="match status" value="1"/>
</dbReference>
<dbReference type="PROSITE" id="PS00107">
    <property type="entry name" value="PROTEIN_KINASE_ATP"/>
    <property type="match status" value="1"/>
</dbReference>
<evidence type="ECO:0000256" key="8">
    <source>
        <dbReference type="ARBA" id="ARBA00022840"/>
    </source>
</evidence>
<dbReference type="OMA" id="LWILMEH"/>
<name>G0QPG2_ICHMU</name>
<dbReference type="Gene3D" id="1.10.510.10">
    <property type="entry name" value="Transferase(Phosphotransferase) domain 1"/>
    <property type="match status" value="1"/>
</dbReference>
<keyword evidence="13" id="KW-0472">Membrane</keyword>
<evidence type="ECO:0000313" key="15">
    <source>
        <dbReference type="EMBL" id="EGR32889.1"/>
    </source>
</evidence>
<organism evidence="15 16">
    <name type="scientific">Ichthyophthirius multifiliis</name>
    <name type="common">White spot disease agent</name>
    <name type="synonym">Ich</name>
    <dbReference type="NCBI Taxonomy" id="5932"/>
    <lineage>
        <taxon>Eukaryota</taxon>
        <taxon>Sar</taxon>
        <taxon>Alveolata</taxon>
        <taxon>Ciliophora</taxon>
        <taxon>Intramacronucleata</taxon>
        <taxon>Oligohymenophorea</taxon>
        <taxon>Hymenostomatida</taxon>
        <taxon>Ophryoglenina</taxon>
        <taxon>Ichthyophthirius</taxon>
    </lineage>
</organism>
<dbReference type="eggNOG" id="KOG0603">
    <property type="taxonomic scope" value="Eukaryota"/>
</dbReference>
<evidence type="ECO:0000256" key="6">
    <source>
        <dbReference type="ARBA" id="ARBA00022741"/>
    </source>
</evidence>